<keyword evidence="2" id="KW-0812">Transmembrane</keyword>
<keyword evidence="3" id="KW-0732">Signal</keyword>
<evidence type="ECO:0000256" key="2">
    <source>
        <dbReference type="SAM" id="Phobius"/>
    </source>
</evidence>
<feature type="signal peptide" evidence="3">
    <location>
        <begin position="1"/>
        <end position="23"/>
    </location>
</feature>
<keyword evidence="5" id="KW-1185">Reference proteome</keyword>
<feature type="chain" id="PRO_5034410201" evidence="3">
    <location>
        <begin position="24"/>
        <end position="93"/>
    </location>
</feature>
<dbReference type="KEGG" id="tsph:KIH39_17575"/>
<evidence type="ECO:0000256" key="3">
    <source>
        <dbReference type="SAM" id="SignalP"/>
    </source>
</evidence>
<sequence>MRRIIALAFAVIILAALSSPASARQDAKGDKGENKGANKVEAGMVPTYVGPAPTGSEDNKLMPVPSIALAAIAAILIVGSLCIPIRREESSDD</sequence>
<evidence type="ECO:0000256" key="1">
    <source>
        <dbReference type="SAM" id="MobiDB-lite"/>
    </source>
</evidence>
<accession>A0A8E6ETX1</accession>
<proteinExistence type="predicted"/>
<evidence type="ECO:0000313" key="5">
    <source>
        <dbReference type="Proteomes" id="UP000676194"/>
    </source>
</evidence>
<feature type="transmembrane region" description="Helical" evidence="2">
    <location>
        <begin position="67"/>
        <end position="85"/>
    </location>
</feature>
<reference evidence="4" key="1">
    <citation type="submission" date="2021-05" db="EMBL/GenBank/DDBJ databases">
        <title>Complete genome sequence of the cellulolytic planctomycete Telmatocola sphagniphila SP2T and characterization of the first cellulase from planctomycetes.</title>
        <authorList>
            <person name="Rakitin A.L."/>
            <person name="Beletsky A.V."/>
            <person name="Naumoff D.G."/>
            <person name="Kulichevskaya I.S."/>
            <person name="Mardanov A.V."/>
            <person name="Ravin N.V."/>
            <person name="Dedysh S.N."/>
        </authorList>
    </citation>
    <scope>NUCLEOTIDE SEQUENCE</scope>
    <source>
        <strain evidence="4">SP2T</strain>
    </source>
</reference>
<dbReference type="EMBL" id="CP074694">
    <property type="protein sequence ID" value="QVL30655.1"/>
    <property type="molecule type" value="Genomic_DNA"/>
</dbReference>
<evidence type="ECO:0000313" key="4">
    <source>
        <dbReference type="EMBL" id="QVL30655.1"/>
    </source>
</evidence>
<name>A0A8E6ETX1_9BACT</name>
<feature type="compositionally biased region" description="Basic and acidic residues" evidence="1">
    <location>
        <begin position="25"/>
        <end position="38"/>
    </location>
</feature>
<dbReference type="RefSeq" id="WP_213494526.1">
    <property type="nucleotide sequence ID" value="NZ_CP074694.1"/>
</dbReference>
<feature type="region of interest" description="Disordered" evidence="1">
    <location>
        <begin position="20"/>
        <end position="40"/>
    </location>
</feature>
<protein>
    <submittedName>
        <fullName evidence="4">Uncharacterized protein</fullName>
    </submittedName>
</protein>
<organism evidence="4 5">
    <name type="scientific">Telmatocola sphagniphila</name>
    <dbReference type="NCBI Taxonomy" id="1123043"/>
    <lineage>
        <taxon>Bacteria</taxon>
        <taxon>Pseudomonadati</taxon>
        <taxon>Planctomycetota</taxon>
        <taxon>Planctomycetia</taxon>
        <taxon>Gemmatales</taxon>
        <taxon>Gemmataceae</taxon>
    </lineage>
</organism>
<keyword evidence="2" id="KW-1133">Transmembrane helix</keyword>
<dbReference type="AlphaFoldDB" id="A0A8E6ETX1"/>
<keyword evidence="2" id="KW-0472">Membrane</keyword>
<gene>
    <name evidence="4" type="ORF">KIH39_17575</name>
</gene>
<dbReference type="Proteomes" id="UP000676194">
    <property type="component" value="Chromosome"/>
</dbReference>